<feature type="transmembrane region" description="Helical" evidence="7">
    <location>
        <begin position="20"/>
        <end position="41"/>
    </location>
</feature>
<keyword evidence="7" id="KW-1133">Transmembrane helix</keyword>
<proteinExistence type="predicted"/>
<reference evidence="9 10" key="1">
    <citation type="submission" date="2020-03" db="EMBL/GenBank/DDBJ databases">
        <title>Genomic Encyclopedia of Type Strains, Phase IV (KMG-IV): sequencing the most valuable type-strain genomes for metagenomic binning, comparative biology and taxonomic classification.</title>
        <authorList>
            <person name="Goeker M."/>
        </authorList>
    </citation>
    <scope>NUCLEOTIDE SEQUENCE [LARGE SCALE GENOMIC DNA]</scope>
    <source>
        <strain evidence="9 10">DSM 24233</strain>
    </source>
</reference>
<dbReference type="PANTHER" id="PTHR32309:SF31">
    <property type="entry name" value="CAPSULAR EXOPOLYSACCHARIDE FAMILY"/>
    <property type="match status" value="1"/>
</dbReference>
<accession>A0A846QPF6</accession>
<keyword evidence="10" id="KW-1185">Reference proteome</keyword>
<dbReference type="InterPro" id="IPR025669">
    <property type="entry name" value="AAA_dom"/>
</dbReference>
<evidence type="ECO:0000256" key="4">
    <source>
        <dbReference type="ARBA" id="ARBA00022840"/>
    </source>
</evidence>
<name>A0A846QPF6_9BACT</name>
<sequence>MEQYDVNIREYWRIFKKRKWIVLAATVLLGASSAAFAVFMGPSPRYTSVCSVQFNREIPVRGLYEQTITWSEETDIQSQMSLMRSYGVMQKVAESLGRIPSGLSDAELRETPDVARVVDALRAKVIITRDAQTSIIDISVTDSSPVFAQRMADTVARTYREMYAAEQERRTSAALRYLEDELARTREDLRTAEEEFNTFTRVNQLVSVDLQGEALLARGKEIDAAVRGNETAVAELGTLLDRLGAFVAKPAGFGSDLYSTQAEPQYEKTRTELVDLLVQRESLLEEFTTSHPQVVALNRRVVETARKMVVIVRSQLERLARQRETLGDERRDVEARINELMERKLTYNRLRRQVESFGAKVVMLEEKNREAALRQAERPEEVTIVKPAFLPSSPVNPPRVVPITSVGVFIGLIIGMIAALLMEAFDTSLGAISDVEDTLGAKVLGVIPDEGVREMRELLKDSGDGRKSRMRGSMHLVAHFVPKSMVAESFRALRINVQLFCKEKGLRTLAITSATPQEGKTVVSANLAVSMAQAGKRVLMVGADLRKPMVSEAFGVDIHPGLTDILLGNYAWRDAIKTVTDLMIGEMSIDEVMLTPGLDNLHLVTAGTMYSNPSELIESKLLSEFVEEVRSEYDIVIFDTAPVLSTADLSVLGPLVDGVLLVYRVGSISKELLKRSTVELSRVRSNLIGVVLNGMREGETPDFQDFRAFKYY</sequence>
<keyword evidence="6" id="KW-0175">Coiled coil</keyword>
<dbReference type="InterPro" id="IPR005702">
    <property type="entry name" value="Wzc-like_C"/>
</dbReference>
<keyword evidence="1" id="KW-0808">Transferase</keyword>
<feature type="coiled-coil region" evidence="6">
    <location>
        <begin position="316"/>
        <end position="367"/>
    </location>
</feature>
<evidence type="ECO:0000313" key="9">
    <source>
        <dbReference type="EMBL" id="NJB68372.1"/>
    </source>
</evidence>
<evidence type="ECO:0000256" key="7">
    <source>
        <dbReference type="SAM" id="Phobius"/>
    </source>
</evidence>
<dbReference type="EMBL" id="JAATJA010000002">
    <property type="protein sequence ID" value="NJB68372.1"/>
    <property type="molecule type" value="Genomic_DNA"/>
</dbReference>
<keyword evidence="2" id="KW-0547">Nucleotide-binding</keyword>
<evidence type="ECO:0000256" key="5">
    <source>
        <dbReference type="ARBA" id="ARBA00023137"/>
    </source>
</evidence>
<evidence type="ECO:0000256" key="2">
    <source>
        <dbReference type="ARBA" id="ARBA00022741"/>
    </source>
</evidence>
<dbReference type="RefSeq" id="WP_167941445.1">
    <property type="nucleotide sequence ID" value="NZ_JAATJA010000002.1"/>
</dbReference>
<keyword evidence="7" id="KW-0812">Transmembrane</keyword>
<dbReference type="PANTHER" id="PTHR32309">
    <property type="entry name" value="TYROSINE-PROTEIN KINASE"/>
    <property type="match status" value="1"/>
</dbReference>
<feature type="domain" description="AAA" evidence="8">
    <location>
        <begin position="519"/>
        <end position="650"/>
    </location>
</feature>
<organism evidence="9 10">
    <name type="scientific">Desulfobaculum xiamenense</name>
    <dbReference type="NCBI Taxonomy" id="995050"/>
    <lineage>
        <taxon>Bacteria</taxon>
        <taxon>Pseudomonadati</taxon>
        <taxon>Thermodesulfobacteriota</taxon>
        <taxon>Desulfovibrionia</taxon>
        <taxon>Desulfovibrionales</taxon>
        <taxon>Desulfovibrionaceae</taxon>
        <taxon>Desulfobaculum</taxon>
    </lineage>
</organism>
<dbReference type="Gene3D" id="3.40.50.300">
    <property type="entry name" value="P-loop containing nucleotide triphosphate hydrolases"/>
    <property type="match status" value="1"/>
</dbReference>
<keyword evidence="4" id="KW-0067">ATP-binding</keyword>
<dbReference type="InterPro" id="IPR027417">
    <property type="entry name" value="P-loop_NTPase"/>
</dbReference>
<dbReference type="InterPro" id="IPR050445">
    <property type="entry name" value="Bact_polysacc_biosynth/exp"/>
</dbReference>
<evidence type="ECO:0000313" key="10">
    <source>
        <dbReference type="Proteomes" id="UP000580856"/>
    </source>
</evidence>
<evidence type="ECO:0000256" key="1">
    <source>
        <dbReference type="ARBA" id="ARBA00022679"/>
    </source>
</evidence>
<dbReference type="SUPFAM" id="SSF52540">
    <property type="entry name" value="P-loop containing nucleoside triphosphate hydrolases"/>
    <property type="match status" value="1"/>
</dbReference>
<keyword evidence="7" id="KW-0472">Membrane</keyword>
<dbReference type="CDD" id="cd05387">
    <property type="entry name" value="BY-kinase"/>
    <property type="match status" value="1"/>
</dbReference>
<keyword evidence="3" id="KW-0418">Kinase</keyword>
<keyword evidence="5" id="KW-0829">Tyrosine-protein kinase</keyword>
<evidence type="ECO:0000259" key="8">
    <source>
        <dbReference type="Pfam" id="PF13614"/>
    </source>
</evidence>
<dbReference type="Pfam" id="PF13614">
    <property type="entry name" value="AAA_31"/>
    <property type="match status" value="1"/>
</dbReference>
<protein>
    <submittedName>
        <fullName evidence="9">Mrp family chromosome partitioning ATPase/uncharacterized protein involved in exopolysaccharide biosynthesis</fullName>
    </submittedName>
</protein>
<evidence type="ECO:0000256" key="3">
    <source>
        <dbReference type="ARBA" id="ARBA00022777"/>
    </source>
</evidence>
<gene>
    <name evidence="9" type="ORF">GGQ74_002045</name>
</gene>
<dbReference type="Proteomes" id="UP000580856">
    <property type="component" value="Unassembled WGS sequence"/>
</dbReference>
<dbReference type="AlphaFoldDB" id="A0A846QPF6"/>
<evidence type="ECO:0000256" key="6">
    <source>
        <dbReference type="SAM" id="Coils"/>
    </source>
</evidence>
<comment type="caution">
    <text evidence="9">The sequence shown here is derived from an EMBL/GenBank/DDBJ whole genome shotgun (WGS) entry which is preliminary data.</text>
</comment>